<dbReference type="Proteomes" id="UP000326380">
    <property type="component" value="Unassembled WGS sequence"/>
</dbReference>
<accession>A0A7L4ZV35</accession>
<name>A0A7L4ZV35_9BACT</name>
<sequence>MENVTTDYLVRAEIWLCVTTLVYFLMNGAQVFETIVFVPKWAASPPETLGLLADKNGVSLKTFWIAFHSLHEVAFMLAIAFCWQLDFVRNWLLVLFAVHFAVRVWTIVYFAPNIMAFERIATAEGADARSELGRRAAHWQTLNYVRVAIFIAVSIALVPLCIEVLRLR</sequence>
<comment type="caution">
    <text evidence="1">The sequence shown here is derived from an EMBL/GenBank/DDBJ whole genome shotgun (WGS) entry which is preliminary data.</text>
</comment>
<reference evidence="1 2" key="1">
    <citation type="submission" date="2019-09" db="EMBL/GenBank/DDBJ databases">
        <title>Genome sequence of Hymenobacter sp. M3.</title>
        <authorList>
            <person name="Srinivasan S."/>
        </authorList>
    </citation>
    <scope>NUCLEOTIDE SEQUENCE [LARGE SCALE GENOMIC DNA]</scope>
    <source>
        <strain evidence="1 2">M3</strain>
    </source>
</reference>
<evidence type="ECO:0000313" key="2">
    <source>
        <dbReference type="Proteomes" id="UP000326380"/>
    </source>
</evidence>
<dbReference type="AlphaFoldDB" id="A0A7L4ZV35"/>
<proteinExistence type="predicted"/>
<organism evidence="1 2">
    <name type="scientific">Hymenobacter busanensis</name>
    <dbReference type="NCBI Taxonomy" id="2607656"/>
    <lineage>
        <taxon>Bacteria</taxon>
        <taxon>Pseudomonadati</taxon>
        <taxon>Bacteroidota</taxon>
        <taxon>Cytophagia</taxon>
        <taxon>Cytophagales</taxon>
        <taxon>Hymenobacteraceae</taxon>
        <taxon>Hymenobacter</taxon>
    </lineage>
</organism>
<dbReference type="EMBL" id="VTWU01000006">
    <property type="protein sequence ID" value="KAA9327599.1"/>
    <property type="molecule type" value="Genomic_DNA"/>
</dbReference>
<evidence type="ECO:0000313" key="1">
    <source>
        <dbReference type="EMBL" id="KAA9327599.1"/>
    </source>
</evidence>
<gene>
    <name evidence="1" type="ORF">F0P96_16605</name>
</gene>
<keyword evidence="2" id="KW-1185">Reference proteome</keyword>
<protein>
    <submittedName>
        <fullName evidence="1">Transposase</fullName>
    </submittedName>
</protein>